<keyword evidence="13" id="KW-1185">Reference proteome</keyword>
<evidence type="ECO:0000256" key="7">
    <source>
        <dbReference type="PIRSR" id="PIRSR001400-1"/>
    </source>
</evidence>
<evidence type="ECO:0000256" key="2">
    <source>
        <dbReference type="ARBA" id="ARBA00009604"/>
    </source>
</evidence>
<evidence type="ECO:0000256" key="9">
    <source>
        <dbReference type="PIRSR" id="PIRSR001400-3"/>
    </source>
</evidence>
<dbReference type="Pfam" id="PF00113">
    <property type="entry name" value="Enolase_C"/>
    <property type="match status" value="1"/>
</dbReference>
<dbReference type="Proteomes" id="UP001055553">
    <property type="component" value="Chromosome"/>
</dbReference>
<evidence type="ECO:0000256" key="6">
    <source>
        <dbReference type="ARBA" id="ARBA00023239"/>
    </source>
</evidence>
<dbReference type="KEGG" id="naer:MJ1_0419"/>
<evidence type="ECO:0000313" key="12">
    <source>
        <dbReference type="EMBL" id="BBL45581.1"/>
    </source>
</evidence>
<dbReference type="PANTHER" id="PTHR11902:SF1">
    <property type="entry name" value="ENOLASE"/>
    <property type="match status" value="1"/>
</dbReference>
<comment type="cofactor">
    <cofactor evidence="9">
        <name>Mg(2+)</name>
        <dbReference type="ChEBI" id="CHEBI:18420"/>
    </cofactor>
    <text evidence="9">Mg(2+) is required for catalysis and for stabilizing the dimer.</text>
</comment>
<feature type="binding site" evidence="8">
    <location>
        <position position="147"/>
    </location>
    <ligand>
        <name>substrate</name>
    </ligand>
</feature>
<dbReference type="InterPro" id="IPR029017">
    <property type="entry name" value="Enolase-like_N"/>
</dbReference>
<dbReference type="InterPro" id="IPR020810">
    <property type="entry name" value="Enolase_C"/>
</dbReference>
<organism evidence="12 13">
    <name type="scientific">Nanobdella aerobiophila</name>
    <dbReference type="NCBI Taxonomy" id="2586965"/>
    <lineage>
        <taxon>Archaea</taxon>
        <taxon>Nanobdellota</taxon>
        <taxon>Nanobdellia</taxon>
        <taxon>Nanobdellales</taxon>
        <taxon>Nanobdellaceae</taxon>
        <taxon>Nanobdella</taxon>
    </lineage>
</organism>
<dbReference type="SUPFAM" id="SSF51604">
    <property type="entry name" value="Enolase C-terminal domain-like"/>
    <property type="match status" value="1"/>
</dbReference>
<dbReference type="GO" id="GO:0006096">
    <property type="term" value="P:glycolytic process"/>
    <property type="evidence" value="ECO:0007669"/>
    <property type="project" value="UniProtKB-KW"/>
</dbReference>
<evidence type="ECO:0000256" key="8">
    <source>
        <dbReference type="PIRSR" id="PIRSR001400-2"/>
    </source>
</evidence>
<keyword evidence="4 9" id="KW-0460">Magnesium</keyword>
<dbReference type="SMART" id="SM01193">
    <property type="entry name" value="Enolase_N"/>
    <property type="match status" value="1"/>
</dbReference>
<gene>
    <name evidence="12" type="ORF">MJ1_0419</name>
</gene>
<dbReference type="PRINTS" id="PR00148">
    <property type="entry name" value="ENOLASE"/>
</dbReference>
<evidence type="ECO:0000256" key="4">
    <source>
        <dbReference type="ARBA" id="ARBA00022842"/>
    </source>
</evidence>
<dbReference type="GO" id="GO:0000015">
    <property type="term" value="C:phosphopyruvate hydratase complex"/>
    <property type="evidence" value="ECO:0007669"/>
    <property type="project" value="InterPro"/>
</dbReference>
<comment type="similarity">
    <text evidence="2">Belongs to the enolase family.</text>
</comment>
<feature type="binding site" evidence="9">
    <location>
        <position position="266"/>
    </location>
    <ligand>
        <name>Mg(2+)</name>
        <dbReference type="ChEBI" id="CHEBI:18420"/>
    </ligand>
</feature>
<evidence type="ECO:0000256" key="3">
    <source>
        <dbReference type="ARBA" id="ARBA00012058"/>
    </source>
</evidence>
<protein>
    <recommendedName>
        <fullName evidence="3">phosphopyruvate hydratase</fullName>
        <ecNumber evidence="3">4.2.1.11</ecNumber>
    </recommendedName>
</protein>
<reference evidence="13" key="1">
    <citation type="journal article" date="2022" name="Int. J. Syst. Evol. Microbiol.">
        <title>Nanobdella aerobiophila gen. nov., sp. nov., a thermoacidophilic, obligate ectosymbiotic archaeon, and proposal of Nanobdellaceae fam. nov., Nanobdellales ord. nov. and Nanobdellia class. nov.</title>
        <authorList>
            <person name="Kato S."/>
            <person name="Ogasawara A."/>
            <person name="Itoh T."/>
            <person name="Sakai H.D."/>
            <person name="Shimizu M."/>
            <person name="Yuki M."/>
            <person name="Kaneko M."/>
            <person name="Takashina T."/>
            <person name="Ohkuma M."/>
        </authorList>
    </citation>
    <scope>NUCLEOTIDE SEQUENCE [LARGE SCALE GENOMIC DNA]</scope>
    <source>
        <strain evidence="13">MJ1</strain>
    </source>
</reference>
<keyword evidence="5" id="KW-0324">Glycolysis</keyword>
<comment type="pathway">
    <text evidence="1">Carbohydrate degradation; glycolysis; pyruvate from D-glyceraldehyde 3-phosphate: step 4/5.</text>
</comment>
<keyword evidence="9" id="KW-0479">Metal-binding</keyword>
<feature type="binding site" evidence="8">
    <location>
        <position position="266"/>
    </location>
    <ligand>
        <name>substrate</name>
    </ligand>
</feature>
<feature type="domain" description="Enolase C-terminal TIM barrel" evidence="10">
    <location>
        <begin position="125"/>
        <end position="391"/>
    </location>
</feature>
<evidence type="ECO:0000259" key="11">
    <source>
        <dbReference type="SMART" id="SM01193"/>
    </source>
</evidence>
<dbReference type="EMBL" id="AP019769">
    <property type="protein sequence ID" value="BBL45581.1"/>
    <property type="molecule type" value="Genomic_DNA"/>
</dbReference>
<sequence length="391" mass="44241">MEIKSARARVVLNSRGDPTIEVEINKSSEAAPEGASKGKYEAPYIDPQKAVELFNNELVDFLKTFDIQSYKDLEAFESEFESIGGIKRYGANTLIATEFAILRAWSNYEGRNIYEFFNKNPKMNIKILANVIGGGAHAKGRSTNIQEFLISPDTNNLPLAIFVASYIHKLLGKRLELLDDRFLYGKDDEGAWTTFLDDNTVFNVIKMVFGEIKEDYNIGINIGIDLAASQLYKNNSYQYKDKIFSREEQIKYVKSLIELYDLFYVEDPIDEEDFDGFAEINNNTKSLIVGDDLTVTNTERIKKALVYKSIKGVIIKPNQIGSVVKAFETVKLCKENNLIPILSHRSGETDSNIIADIAVGFEVPYVKFGIVNGERIAKLNRLIRIYQSLNK</sequence>
<dbReference type="Gene3D" id="3.30.390.10">
    <property type="entry name" value="Enolase-like, N-terminal domain"/>
    <property type="match status" value="1"/>
</dbReference>
<dbReference type="GO" id="GO:0004634">
    <property type="term" value="F:phosphopyruvate hydratase activity"/>
    <property type="evidence" value="ECO:0007669"/>
    <property type="project" value="UniProtKB-EC"/>
</dbReference>
<feature type="binding site" evidence="9">
    <location>
        <position position="225"/>
    </location>
    <ligand>
        <name>Mg(2+)</name>
        <dbReference type="ChEBI" id="CHEBI:18420"/>
    </ligand>
</feature>
<feature type="active site" description="Proton acceptor" evidence="7">
    <location>
        <position position="316"/>
    </location>
</feature>
<feature type="domain" description="Enolase N-terminal" evidence="11">
    <location>
        <begin position="3"/>
        <end position="117"/>
    </location>
</feature>
<dbReference type="SUPFAM" id="SSF54826">
    <property type="entry name" value="Enolase N-terminal domain-like"/>
    <property type="match status" value="1"/>
</dbReference>
<feature type="binding site" evidence="8">
    <location>
        <position position="367"/>
    </location>
    <ligand>
        <name>substrate</name>
    </ligand>
</feature>
<name>A0A915WS61_9ARCH</name>
<feature type="binding site" evidence="8">
    <location>
        <position position="291"/>
    </location>
    <ligand>
        <name>substrate</name>
    </ligand>
</feature>
<feature type="active site" description="Proton donor" evidence="7">
    <location>
        <position position="189"/>
    </location>
</feature>
<dbReference type="AlphaFoldDB" id="A0A915WS61"/>
<dbReference type="EC" id="4.2.1.11" evidence="3"/>
<keyword evidence="6" id="KW-0456">Lyase</keyword>
<dbReference type="InterPro" id="IPR000941">
    <property type="entry name" value="Enolase"/>
</dbReference>
<evidence type="ECO:0000256" key="1">
    <source>
        <dbReference type="ARBA" id="ARBA00005031"/>
    </source>
</evidence>
<evidence type="ECO:0000313" key="13">
    <source>
        <dbReference type="Proteomes" id="UP001055553"/>
    </source>
</evidence>
<dbReference type="SMART" id="SM01192">
    <property type="entry name" value="Enolase_C"/>
    <property type="match status" value="1"/>
</dbReference>
<dbReference type="GeneID" id="74568365"/>
<dbReference type="Pfam" id="PF03952">
    <property type="entry name" value="Enolase_N"/>
    <property type="match status" value="1"/>
</dbReference>
<proteinExistence type="inferred from homology"/>
<dbReference type="GO" id="GO:0000287">
    <property type="term" value="F:magnesium ion binding"/>
    <property type="evidence" value="ECO:0007669"/>
    <property type="project" value="InterPro"/>
</dbReference>
<dbReference type="PANTHER" id="PTHR11902">
    <property type="entry name" value="ENOLASE"/>
    <property type="match status" value="1"/>
</dbReference>
<dbReference type="InterPro" id="IPR020811">
    <property type="entry name" value="Enolase_N"/>
</dbReference>
<evidence type="ECO:0000259" key="10">
    <source>
        <dbReference type="SMART" id="SM01192"/>
    </source>
</evidence>
<evidence type="ECO:0000256" key="5">
    <source>
        <dbReference type="ARBA" id="ARBA00023152"/>
    </source>
</evidence>
<feature type="binding site" evidence="8">
    <location>
        <position position="137"/>
    </location>
    <ligand>
        <name>substrate</name>
    </ligand>
</feature>
<dbReference type="Gene3D" id="3.20.20.120">
    <property type="entry name" value="Enolase-like C-terminal domain"/>
    <property type="match status" value="1"/>
</dbReference>
<dbReference type="RefSeq" id="WP_258392898.1">
    <property type="nucleotide sequence ID" value="NZ_AP019769.1"/>
</dbReference>
<feature type="binding site" evidence="9">
    <location>
        <position position="291"/>
    </location>
    <ligand>
        <name>Mg(2+)</name>
        <dbReference type="ChEBI" id="CHEBI:18420"/>
    </ligand>
</feature>
<feature type="binding site" evidence="8">
    <location>
        <begin position="343"/>
        <end position="346"/>
    </location>
    <ligand>
        <name>substrate</name>
    </ligand>
</feature>
<dbReference type="PIRSF" id="PIRSF001400">
    <property type="entry name" value="Enolase"/>
    <property type="match status" value="1"/>
</dbReference>
<accession>A0A915WS61</accession>
<dbReference type="InterPro" id="IPR036849">
    <property type="entry name" value="Enolase-like_C_sf"/>
</dbReference>